<dbReference type="STRING" id="857566.A0A1E3PT91"/>
<evidence type="ECO:0000313" key="4">
    <source>
        <dbReference type="EMBL" id="ODQ68641.1"/>
    </source>
</evidence>
<feature type="transmembrane region" description="Helical" evidence="2">
    <location>
        <begin position="72"/>
        <end position="96"/>
    </location>
</feature>
<keyword evidence="2" id="KW-1133">Transmembrane helix</keyword>
<dbReference type="PANTHER" id="PTHR31685:SF2">
    <property type="entry name" value="PROTEIN YTP1"/>
    <property type="match status" value="1"/>
</dbReference>
<feature type="transmembrane region" description="Helical" evidence="2">
    <location>
        <begin position="108"/>
        <end position="131"/>
    </location>
</feature>
<keyword evidence="2" id="KW-0812">Transmembrane</keyword>
<dbReference type="PANTHER" id="PTHR31685">
    <property type="entry name" value="INTEGRAL MEMBRANE PROTEIN (AFU_ORTHOLOGUE AFUA_6G12730)-RELATED"/>
    <property type="match status" value="1"/>
</dbReference>
<feature type="transmembrane region" description="Helical" evidence="2">
    <location>
        <begin position="306"/>
        <end position="327"/>
    </location>
</feature>
<reference evidence="4 5" key="1">
    <citation type="journal article" date="2016" name="Proc. Natl. Acad. Sci. U.S.A.">
        <title>Comparative genomics of biotechnologically important yeasts.</title>
        <authorList>
            <person name="Riley R."/>
            <person name="Haridas S."/>
            <person name="Wolfe K.H."/>
            <person name="Lopes M.R."/>
            <person name="Hittinger C.T."/>
            <person name="Goeker M."/>
            <person name="Salamov A.A."/>
            <person name="Wisecaver J.H."/>
            <person name="Long T.M."/>
            <person name="Calvey C.H."/>
            <person name="Aerts A.L."/>
            <person name="Barry K.W."/>
            <person name="Choi C."/>
            <person name="Clum A."/>
            <person name="Coughlan A.Y."/>
            <person name="Deshpande S."/>
            <person name="Douglass A.P."/>
            <person name="Hanson S.J."/>
            <person name="Klenk H.-P."/>
            <person name="LaButti K.M."/>
            <person name="Lapidus A."/>
            <person name="Lindquist E.A."/>
            <person name="Lipzen A.M."/>
            <person name="Meier-Kolthoff J.P."/>
            <person name="Ohm R.A."/>
            <person name="Otillar R.P."/>
            <person name="Pangilinan J.L."/>
            <person name="Peng Y."/>
            <person name="Rokas A."/>
            <person name="Rosa C.A."/>
            <person name="Scheuner C."/>
            <person name="Sibirny A.A."/>
            <person name="Slot J.C."/>
            <person name="Stielow J.B."/>
            <person name="Sun H."/>
            <person name="Kurtzman C.P."/>
            <person name="Blackwell M."/>
            <person name="Grigoriev I.V."/>
            <person name="Jeffries T.W."/>
        </authorList>
    </citation>
    <scope>NUCLEOTIDE SEQUENCE [LARGE SCALE GENOMIC DNA]</scope>
    <source>
        <strain evidence="4 5">DSM 6958</strain>
    </source>
</reference>
<accession>A0A1E3PT91</accession>
<organism evidence="4 5">
    <name type="scientific">Nadsonia fulvescens var. elongata DSM 6958</name>
    <dbReference type="NCBI Taxonomy" id="857566"/>
    <lineage>
        <taxon>Eukaryota</taxon>
        <taxon>Fungi</taxon>
        <taxon>Dikarya</taxon>
        <taxon>Ascomycota</taxon>
        <taxon>Saccharomycotina</taxon>
        <taxon>Dipodascomycetes</taxon>
        <taxon>Dipodascales</taxon>
        <taxon>Dipodascales incertae sedis</taxon>
        <taxon>Nadsonia</taxon>
    </lineage>
</organism>
<dbReference type="AlphaFoldDB" id="A0A1E3PT91"/>
<keyword evidence="2" id="KW-0472">Membrane</keyword>
<evidence type="ECO:0000256" key="2">
    <source>
        <dbReference type="SAM" id="Phobius"/>
    </source>
</evidence>
<name>A0A1E3PT91_9ASCO</name>
<proteinExistence type="predicted"/>
<evidence type="ECO:0000256" key="1">
    <source>
        <dbReference type="SAM" id="MobiDB-lite"/>
    </source>
</evidence>
<dbReference type="Proteomes" id="UP000095009">
    <property type="component" value="Unassembled WGS sequence"/>
</dbReference>
<feature type="region of interest" description="Disordered" evidence="1">
    <location>
        <begin position="341"/>
        <end position="384"/>
    </location>
</feature>
<protein>
    <recommendedName>
        <fullName evidence="3">Protein YTP1-like C-terminal domain-containing protein</fullName>
    </recommendedName>
</protein>
<feature type="transmembrane region" description="Helical" evidence="2">
    <location>
        <begin position="234"/>
        <end position="253"/>
    </location>
</feature>
<dbReference type="EMBL" id="KV454406">
    <property type="protein sequence ID" value="ODQ68641.1"/>
    <property type="molecule type" value="Genomic_DNA"/>
</dbReference>
<dbReference type="InterPro" id="IPR018827">
    <property type="entry name" value="YTP1_C"/>
</dbReference>
<evidence type="ECO:0000313" key="5">
    <source>
        <dbReference type="Proteomes" id="UP000095009"/>
    </source>
</evidence>
<feature type="domain" description="Protein YTP1-like C-terminal" evidence="3">
    <location>
        <begin position="84"/>
        <end position="329"/>
    </location>
</feature>
<dbReference type="OrthoDB" id="4137487at2759"/>
<sequence length="384" mass="42963">MGLVAVLVHAGREYRGHGFMNGFGWVLLLLTGVQISLGMMMKISKWRQRKLSSKAYDSSETKSWIMSLIGRVHVLISCLIPVLSWVEMGFGFITLFGFCHEDHLGQCLAHGIMGSAFIFYGLVLVIMLLAADQWLLRSGKSQEFYDSVTITAWGIVNSFTEHRWGSNWSHGDYQHTSMGLIWWGAGMVGIFLSKNWLGDGGYRRNHIPALVLIFTGWSMSQHAQHLPISTKVHGFFGIALMAVGVVRIIEISFILKDQPHDSQEYGRGIRSWQYLPPFLLVESGILFIGATEEQLQLLNDIGIDHGSYILTLSTAAFLIYLDFLFLVTLHRRLRDKRNAVLSGSSGTASGRYANRDDDVDVTNGSSRSQHESDIELTGLLSDDE</sequence>
<gene>
    <name evidence="4" type="ORF">NADFUDRAFT_81526</name>
</gene>
<dbReference type="Pfam" id="PF10355">
    <property type="entry name" value="Ytp1"/>
    <property type="match status" value="1"/>
</dbReference>
<feature type="transmembrane region" description="Helical" evidence="2">
    <location>
        <begin position="22"/>
        <end position="41"/>
    </location>
</feature>
<keyword evidence="5" id="KW-1185">Reference proteome</keyword>
<evidence type="ECO:0000259" key="3">
    <source>
        <dbReference type="Pfam" id="PF10355"/>
    </source>
</evidence>